<feature type="repeat" description="TPR" evidence="3">
    <location>
        <begin position="73"/>
        <end position="106"/>
    </location>
</feature>
<accession>A0A2W4U458</accession>
<dbReference type="SMART" id="SM00028">
    <property type="entry name" value="TPR"/>
    <property type="match status" value="5"/>
</dbReference>
<reference evidence="4 5" key="2">
    <citation type="submission" date="2018-06" db="EMBL/GenBank/DDBJ databases">
        <title>Metagenomic assembly of (sub)arctic Cyanobacteria and their associated microbiome from non-axenic cultures.</title>
        <authorList>
            <person name="Baurain D."/>
        </authorList>
    </citation>
    <scope>NUCLEOTIDE SEQUENCE [LARGE SCALE GENOMIC DNA]</scope>
    <source>
        <strain evidence="4">ULC129bin1</strain>
    </source>
</reference>
<keyword evidence="1" id="KW-0677">Repeat</keyword>
<evidence type="ECO:0000313" key="4">
    <source>
        <dbReference type="EMBL" id="PZO15723.1"/>
    </source>
</evidence>
<evidence type="ECO:0000256" key="1">
    <source>
        <dbReference type="ARBA" id="ARBA00022737"/>
    </source>
</evidence>
<dbReference type="InterPro" id="IPR011990">
    <property type="entry name" value="TPR-like_helical_dom_sf"/>
</dbReference>
<dbReference type="Pfam" id="PF13432">
    <property type="entry name" value="TPR_16"/>
    <property type="match status" value="2"/>
</dbReference>
<dbReference type="PANTHER" id="PTHR44858">
    <property type="entry name" value="TETRATRICOPEPTIDE REPEAT PROTEIN 6"/>
    <property type="match status" value="1"/>
</dbReference>
<feature type="repeat" description="TPR" evidence="3">
    <location>
        <begin position="107"/>
        <end position="140"/>
    </location>
</feature>
<dbReference type="EMBL" id="QBMC01000089">
    <property type="protein sequence ID" value="PZO15723.1"/>
    <property type="molecule type" value="Genomic_DNA"/>
</dbReference>
<protein>
    <submittedName>
        <fullName evidence="4">Uncharacterized protein</fullName>
    </submittedName>
</protein>
<dbReference type="PROSITE" id="PS50005">
    <property type="entry name" value="TPR"/>
    <property type="match status" value="3"/>
</dbReference>
<dbReference type="PANTHER" id="PTHR44858:SF1">
    <property type="entry name" value="UDP-N-ACETYLGLUCOSAMINE--PEPTIDE N-ACETYLGLUCOSAMINYLTRANSFERASE SPINDLY-RELATED"/>
    <property type="match status" value="1"/>
</dbReference>
<dbReference type="GO" id="GO:0009279">
    <property type="term" value="C:cell outer membrane"/>
    <property type="evidence" value="ECO:0007669"/>
    <property type="project" value="TreeGrafter"/>
</dbReference>
<sequence>MQAAKITSNNTASQPVSARAIPARRFYRLDNWLSETDANFLLKKKALWEAKYGHYEAAIQLFNRLISFEPNTAQHYVNRGLVHTWQRQWDKALSDYDRAIKIDNTLDKAYSNWANLYAKKQDWAEAISNYDEAIDLNPLNTCARLNQASAFREMGNYEEALTCLDIALFFCPGSAAIYAERGRTYHVQGDWNCAIADYKTALELTETHSTKTSDLKVARRVKHWMDSLH</sequence>
<dbReference type="SUPFAM" id="SSF48452">
    <property type="entry name" value="TPR-like"/>
    <property type="match status" value="1"/>
</dbReference>
<evidence type="ECO:0000256" key="2">
    <source>
        <dbReference type="ARBA" id="ARBA00022803"/>
    </source>
</evidence>
<proteinExistence type="predicted"/>
<dbReference type="AlphaFoldDB" id="A0A2W4U458"/>
<evidence type="ECO:0000256" key="3">
    <source>
        <dbReference type="PROSITE-ProRule" id="PRU00339"/>
    </source>
</evidence>
<dbReference type="InterPro" id="IPR019734">
    <property type="entry name" value="TPR_rpt"/>
</dbReference>
<comment type="caution">
    <text evidence="4">The sequence shown here is derived from an EMBL/GenBank/DDBJ whole genome shotgun (WGS) entry which is preliminary data.</text>
</comment>
<evidence type="ECO:0000313" key="5">
    <source>
        <dbReference type="Proteomes" id="UP000249354"/>
    </source>
</evidence>
<name>A0A2W4U458_9CYAN</name>
<dbReference type="InterPro" id="IPR050498">
    <property type="entry name" value="Ycf3"/>
</dbReference>
<keyword evidence="2 3" id="KW-0802">TPR repeat</keyword>
<feature type="repeat" description="TPR" evidence="3">
    <location>
        <begin position="175"/>
        <end position="208"/>
    </location>
</feature>
<organism evidence="4 5">
    <name type="scientific">Leptolyngbya foveolarum</name>
    <dbReference type="NCBI Taxonomy" id="47253"/>
    <lineage>
        <taxon>Bacteria</taxon>
        <taxon>Bacillati</taxon>
        <taxon>Cyanobacteriota</taxon>
        <taxon>Cyanophyceae</taxon>
        <taxon>Leptolyngbyales</taxon>
        <taxon>Leptolyngbyaceae</taxon>
        <taxon>Leptolyngbya group</taxon>
        <taxon>Leptolyngbya</taxon>
    </lineage>
</organism>
<dbReference type="Gene3D" id="1.25.40.10">
    <property type="entry name" value="Tetratricopeptide repeat domain"/>
    <property type="match status" value="1"/>
</dbReference>
<reference evidence="5" key="1">
    <citation type="submission" date="2018-04" db="EMBL/GenBank/DDBJ databases">
        <authorList>
            <person name="Cornet L."/>
        </authorList>
    </citation>
    <scope>NUCLEOTIDE SEQUENCE [LARGE SCALE GENOMIC DNA]</scope>
</reference>
<gene>
    <name evidence="4" type="ORF">DCF25_13290</name>
</gene>
<dbReference type="GO" id="GO:0046813">
    <property type="term" value="P:receptor-mediated virion attachment to host cell"/>
    <property type="evidence" value="ECO:0007669"/>
    <property type="project" value="TreeGrafter"/>
</dbReference>
<dbReference type="Proteomes" id="UP000249354">
    <property type="component" value="Unassembled WGS sequence"/>
</dbReference>